<feature type="compositionally biased region" description="Polar residues" evidence="9">
    <location>
        <begin position="693"/>
        <end position="710"/>
    </location>
</feature>
<keyword evidence="15" id="KW-1185">Reference proteome</keyword>
<evidence type="ECO:0000256" key="8">
    <source>
        <dbReference type="PROSITE-ProRule" id="PRU00169"/>
    </source>
</evidence>
<dbReference type="InterPro" id="IPR039421">
    <property type="entry name" value="Type_1_exporter"/>
</dbReference>
<gene>
    <name evidence="14" type="ORF">QWJ38_18835</name>
</gene>
<evidence type="ECO:0000256" key="6">
    <source>
        <dbReference type="ARBA" id="ARBA00022989"/>
    </source>
</evidence>
<dbReference type="CDD" id="cd18582">
    <property type="entry name" value="ABC_6TM_ATM1_ABCB7"/>
    <property type="match status" value="1"/>
</dbReference>
<dbReference type="Pfam" id="PF00664">
    <property type="entry name" value="ABC_membrane"/>
    <property type="match status" value="1"/>
</dbReference>
<dbReference type="Gene3D" id="3.40.50.2300">
    <property type="match status" value="1"/>
</dbReference>
<accession>A0ABT8DY96</accession>
<feature type="transmembrane region" description="Helical" evidence="10">
    <location>
        <begin position="176"/>
        <end position="195"/>
    </location>
</feature>
<dbReference type="PROSITE" id="PS50929">
    <property type="entry name" value="ABC_TM1F"/>
    <property type="match status" value="1"/>
</dbReference>
<sequence length="903" mass="98265">MTILSTGSRGVVAELWRGVHRYRGRTLAALGLLIVAKLVGVAVPLLLKMIIDRLGTPAAGAAPAPDAHLGLLLVALLLGYALLRFAGTLFTELRDLLFSRVAQQLVIGMSQRVFAHLLELSASFHAQRDTGSLIRDVERGTTGIGFLLGAGLFTIVPTLLEFFIVLAVLWVGYDQAFSLVVLLCFVVYAVYTSVLTERRMLRQRKVNEMDSRAHSHVLDTLMNYDAVKAYARERHEAKRYDEICARWIDTAVSNQRALSALHIGQSAIIAAGVAAVMLMAGDMAVGGRMTVGDLVLVNAYIIQICLPLNALGFVFREARDALVNIERLFELLEQRPKIREPADARPLQVAGGEIRFEHVDFGYEPGRQILFGISLALAPGTTVAVVGGSGSGKSTLARLLLRLHDVDGGAITIDGQDLRTLQLASLRGAISIVPQDTLLFNDTIAGNIGYGRLDATREQIVAAAQAAQVHELILSLPEQYETLVGERGVKLSGGEKQRVAIARAFLKNPPMMILDEATSALDTRAERQIQKELDRIAEGRTTLVIAHRLSTIVDADLIVVMDKGRIVERGRHEELLERKGLYAQLWQLQRQQLEVERLERRLARQPVNLVALIANAIDSLRPEMDARGIKLYSAIDIQQAGVLGDLRTLARVISDLLETVLHATPAGGRIELSLDRQGDAARLGIADGRHGDNGSNGPNGMNGLNGSNGVRPQVDPLEIRSLIERQGGRFETEPPGEGAGMRYTIALPLRQASAAPATAAPPTGTDQLPLAGLQIAQIDDSPQGGEELRRQLERLGARVQGFGSGAAALHWFDERPVAQWPQLLICDLRLGDEDGNEILRRIRRLEALRGVALARRIPALALSDTPERLLPQLSGFQAVFVKPVEAAQMLPTLLALLQRAVPR</sequence>
<dbReference type="InterPro" id="IPR036640">
    <property type="entry name" value="ABC1_TM_sf"/>
</dbReference>
<reference evidence="14 15" key="1">
    <citation type="submission" date="2023-06" db="EMBL/GenBank/DDBJ databases">
        <title>Pelomonas sp. PFR6 16S ribosomal RNA gene Genome sequencing and assembly.</title>
        <authorList>
            <person name="Woo H."/>
        </authorList>
    </citation>
    <scope>NUCLEOTIDE SEQUENCE [LARGE SCALE GENOMIC DNA]</scope>
    <source>
        <strain evidence="14 15">PFR6</strain>
    </source>
</reference>
<dbReference type="SUPFAM" id="SSF52172">
    <property type="entry name" value="CheY-like"/>
    <property type="match status" value="1"/>
</dbReference>
<organism evidence="14 15">
    <name type="scientific">Roseateles violae</name>
    <dbReference type="NCBI Taxonomy" id="3058042"/>
    <lineage>
        <taxon>Bacteria</taxon>
        <taxon>Pseudomonadati</taxon>
        <taxon>Pseudomonadota</taxon>
        <taxon>Betaproteobacteria</taxon>
        <taxon>Burkholderiales</taxon>
        <taxon>Sphaerotilaceae</taxon>
        <taxon>Roseateles</taxon>
    </lineage>
</organism>
<dbReference type="InterPro" id="IPR011527">
    <property type="entry name" value="ABC1_TM_dom"/>
</dbReference>
<dbReference type="InterPro" id="IPR001789">
    <property type="entry name" value="Sig_transdc_resp-reg_receiver"/>
</dbReference>
<keyword evidence="5" id="KW-0067">ATP-binding</keyword>
<proteinExistence type="predicted"/>
<keyword evidence="2" id="KW-1003">Cell membrane</keyword>
<evidence type="ECO:0000259" key="11">
    <source>
        <dbReference type="PROSITE" id="PS50110"/>
    </source>
</evidence>
<keyword evidence="4" id="KW-0547">Nucleotide-binding</keyword>
<dbReference type="Gene3D" id="3.40.50.300">
    <property type="entry name" value="P-loop containing nucleotide triphosphate hydrolases"/>
    <property type="match status" value="1"/>
</dbReference>
<feature type="modified residue" description="4-aspartylphosphate" evidence="8">
    <location>
        <position position="827"/>
    </location>
</feature>
<feature type="domain" description="ABC transmembrane type-1" evidence="13">
    <location>
        <begin position="27"/>
        <end position="320"/>
    </location>
</feature>
<keyword evidence="8" id="KW-0597">Phosphoprotein</keyword>
<dbReference type="PANTHER" id="PTHR24221:SF654">
    <property type="entry name" value="ATP-BINDING CASSETTE SUB-FAMILY B MEMBER 6"/>
    <property type="match status" value="1"/>
</dbReference>
<comment type="caution">
    <text evidence="14">The sequence shown here is derived from an EMBL/GenBank/DDBJ whole genome shotgun (WGS) entry which is preliminary data.</text>
</comment>
<feature type="transmembrane region" description="Helical" evidence="10">
    <location>
        <begin position="297"/>
        <end position="315"/>
    </location>
</feature>
<evidence type="ECO:0000256" key="3">
    <source>
        <dbReference type="ARBA" id="ARBA00022692"/>
    </source>
</evidence>
<evidence type="ECO:0000313" key="14">
    <source>
        <dbReference type="EMBL" id="MDN3922352.1"/>
    </source>
</evidence>
<evidence type="ECO:0000256" key="1">
    <source>
        <dbReference type="ARBA" id="ARBA00004651"/>
    </source>
</evidence>
<dbReference type="SUPFAM" id="SSF90123">
    <property type="entry name" value="ABC transporter transmembrane region"/>
    <property type="match status" value="1"/>
</dbReference>
<dbReference type="InterPro" id="IPR003439">
    <property type="entry name" value="ABC_transporter-like_ATP-bd"/>
</dbReference>
<dbReference type="RefSeq" id="WP_290360655.1">
    <property type="nucleotide sequence ID" value="NZ_JAUHHC010000005.1"/>
</dbReference>
<dbReference type="Pfam" id="PF00005">
    <property type="entry name" value="ABC_tran"/>
    <property type="match status" value="1"/>
</dbReference>
<dbReference type="Proteomes" id="UP001228044">
    <property type="component" value="Unassembled WGS sequence"/>
</dbReference>
<feature type="transmembrane region" description="Helical" evidence="10">
    <location>
        <begin position="144"/>
        <end position="170"/>
    </location>
</feature>
<dbReference type="InterPro" id="IPR027417">
    <property type="entry name" value="P-loop_NTPase"/>
</dbReference>
<feature type="transmembrane region" description="Helical" evidence="10">
    <location>
        <begin position="266"/>
        <end position="285"/>
    </location>
</feature>
<dbReference type="InterPro" id="IPR003593">
    <property type="entry name" value="AAA+_ATPase"/>
</dbReference>
<dbReference type="SMART" id="SM00382">
    <property type="entry name" value="AAA"/>
    <property type="match status" value="1"/>
</dbReference>
<feature type="transmembrane region" description="Helical" evidence="10">
    <location>
        <begin position="67"/>
        <end position="90"/>
    </location>
</feature>
<evidence type="ECO:0000256" key="9">
    <source>
        <dbReference type="SAM" id="MobiDB-lite"/>
    </source>
</evidence>
<dbReference type="SUPFAM" id="SSF52540">
    <property type="entry name" value="P-loop containing nucleoside triphosphate hydrolases"/>
    <property type="match status" value="1"/>
</dbReference>
<dbReference type="SMART" id="SM00448">
    <property type="entry name" value="REC"/>
    <property type="match status" value="1"/>
</dbReference>
<dbReference type="SUPFAM" id="SSF55874">
    <property type="entry name" value="ATPase domain of HSP90 chaperone/DNA topoisomerase II/histidine kinase"/>
    <property type="match status" value="1"/>
</dbReference>
<comment type="subcellular location">
    <subcellularLocation>
        <location evidence="1">Cell membrane</location>
        <topology evidence="1">Multi-pass membrane protein</topology>
    </subcellularLocation>
</comment>
<dbReference type="PROSITE" id="PS50893">
    <property type="entry name" value="ABC_TRANSPORTER_2"/>
    <property type="match status" value="1"/>
</dbReference>
<keyword evidence="7 10" id="KW-0472">Membrane</keyword>
<evidence type="ECO:0000256" key="2">
    <source>
        <dbReference type="ARBA" id="ARBA00022475"/>
    </source>
</evidence>
<protein>
    <submittedName>
        <fullName evidence="14">ABC transporter transmembrane domain-containing protein</fullName>
    </submittedName>
</protein>
<keyword evidence="3 10" id="KW-0812">Transmembrane</keyword>
<feature type="region of interest" description="Disordered" evidence="9">
    <location>
        <begin position="684"/>
        <end position="711"/>
    </location>
</feature>
<evidence type="ECO:0000256" key="4">
    <source>
        <dbReference type="ARBA" id="ARBA00022741"/>
    </source>
</evidence>
<dbReference type="InterPro" id="IPR017871">
    <property type="entry name" value="ABC_transporter-like_CS"/>
</dbReference>
<dbReference type="Gene3D" id="1.20.1560.10">
    <property type="entry name" value="ABC transporter type 1, transmembrane domain"/>
    <property type="match status" value="1"/>
</dbReference>
<dbReference type="PROSITE" id="PS50110">
    <property type="entry name" value="RESPONSE_REGULATORY"/>
    <property type="match status" value="1"/>
</dbReference>
<dbReference type="EMBL" id="JAUHHC010000005">
    <property type="protein sequence ID" value="MDN3922352.1"/>
    <property type="molecule type" value="Genomic_DNA"/>
</dbReference>
<dbReference type="Gene3D" id="3.30.565.10">
    <property type="entry name" value="Histidine kinase-like ATPase, C-terminal domain"/>
    <property type="match status" value="1"/>
</dbReference>
<feature type="transmembrane region" description="Helical" evidence="10">
    <location>
        <begin position="27"/>
        <end position="47"/>
    </location>
</feature>
<dbReference type="InterPro" id="IPR036890">
    <property type="entry name" value="HATPase_C_sf"/>
</dbReference>
<evidence type="ECO:0000313" key="15">
    <source>
        <dbReference type="Proteomes" id="UP001228044"/>
    </source>
</evidence>
<keyword evidence="6 10" id="KW-1133">Transmembrane helix</keyword>
<evidence type="ECO:0000259" key="12">
    <source>
        <dbReference type="PROSITE" id="PS50893"/>
    </source>
</evidence>
<evidence type="ECO:0000256" key="10">
    <source>
        <dbReference type="SAM" id="Phobius"/>
    </source>
</evidence>
<evidence type="ECO:0000256" key="5">
    <source>
        <dbReference type="ARBA" id="ARBA00022840"/>
    </source>
</evidence>
<dbReference type="InterPro" id="IPR011006">
    <property type="entry name" value="CheY-like_superfamily"/>
</dbReference>
<feature type="domain" description="ABC transporter" evidence="12">
    <location>
        <begin position="354"/>
        <end position="588"/>
    </location>
</feature>
<evidence type="ECO:0000259" key="13">
    <source>
        <dbReference type="PROSITE" id="PS50929"/>
    </source>
</evidence>
<dbReference type="PROSITE" id="PS00211">
    <property type="entry name" value="ABC_TRANSPORTER_1"/>
    <property type="match status" value="1"/>
</dbReference>
<dbReference type="Pfam" id="PF00072">
    <property type="entry name" value="Response_reg"/>
    <property type="match status" value="1"/>
</dbReference>
<feature type="domain" description="Response regulatory" evidence="11">
    <location>
        <begin position="774"/>
        <end position="897"/>
    </location>
</feature>
<name>A0ABT8DY96_9BURK</name>
<evidence type="ECO:0000256" key="7">
    <source>
        <dbReference type="ARBA" id="ARBA00023136"/>
    </source>
</evidence>
<dbReference type="PANTHER" id="PTHR24221">
    <property type="entry name" value="ATP-BINDING CASSETTE SUB-FAMILY B"/>
    <property type="match status" value="1"/>
</dbReference>